<dbReference type="Gene3D" id="3.30.450.270">
    <property type="match status" value="1"/>
</dbReference>
<comment type="cofactor">
    <cofactor evidence="1">
        <name>Mg(2+)</name>
        <dbReference type="ChEBI" id="CHEBI:18420"/>
    </cofactor>
</comment>
<dbReference type="CDD" id="cd01949">
    <property type="entry name" value="GGDEF"/>
    <property type="match status" value="1"/>
</dbReference>
<dbReference type="InterPro" id="IPR043128">
    <property type="entry name" value="Rev_trsase/Diguanyl_cyclase"/>
</dbReference>
<dbReference type="STRING" id="416874.SAMN04487958_10699"/>
<reference evidence="6" key="1">
    <citation type="submission" date="2016-10" db="EMBL/GenBank/DDBJ databases">
        <authorList>
            <person name="Varghese N."/>
            <person name="Submissions S."/>
        </authorList>
    </citation>
    <scope>NUCLEOTIDE SEQUENCE [LARGE SCALE GENOMIC DNA]</scope>
    <source>
        <strain evidence="6">CGMCC 1.6495</strain>
    </source>
</reference>
<dbReference type="NCBIfam" id="TIGR00254">
    <property type="entry name" value="GGDEF"/>
    <property type="match status" value="1"/>
</dbReference>
<dbReference type="EC" id="2.7.7.65" evidence="2"/>
<comment type="catalytic activity">
    <reaction evidence="3">
        <text>2 GTP = 3',3'-c-di-GMP + 2 diphosphate</text>
        <dbReference type="Rhea" id="RHEA:24898"/>
        <dbReference type="ChEBI" id="CHEBI:33019"/>
        <dbReference type="ChEBI" id="CHEBI:37565"/>
        <dbReference type="ChEBI" id="CHEBI:58805"/>
        <dbReference type="EC" id="2.7.7.65"/>
    </reaction>
</comment>
<dbReference type="InterPro" id="IPR043150">
    <property type="entry name" value="Phytochrome_PHY_sf"/>
</dbReference>
<dbReference type="Proteomes" id="UP000198505">
    <property type="component" value="Unassembled WGS sequence"/>
</dbReference>
<dbReference type="GO" id="GO:0052621">
    <property type="term" value="F:diguanylate cyclase activity"/>
    <property type="evidence" value="ECO:0007669"/>
    <property type="project" value="UniProtKB-EC"/>
</dbReference>
<evidence type="ECO:0000256" key="2">
    <source>
        <dbReference type="ARBA" id="ARBA00012528"/>
    </source>
</evidence>
<gene>
    <name evidence="5" type="ORF">SAMN04487958_10699</name>
</gene>
<dbReference type="Pfam" id="PF00990">
    <property type="entry name" value="GGDEF"/>
    <property type="match status" value="1"/>
</dbReference>
<sequence length="466" mass="52197">MSGVPSTPANKPASKLDDLCLALGLISSSKTPKELFERLAKTLHELADHQPIALYRRLESGELRLTYCYPAASAIPSYRQLLTFRSLDELRTSNYHHYELKGQHGVWGYIGLPTAPPEDALQWVAVLIDIAAQRLHLLKAEHMAERQLGLKARRRLLSRDIKRLTSLADFLQHHGHGWCDIFQAKGIALVHKGELYHFGECPDRQPIFQQLGHLDATTTQDSTVELDGDCQGGLAAPLILASHHLGWLLIFRQQAMVAPADVASIAQFSFWLPIEASMVLELADDLAVAITALDVVHVNRQLRKTNQRLESLAHTDLLTRCWNRYYTESVIEELCASKAACAVLMFDIDDFKRINDTYGHPTGDDILREIPRLATQVLRSNDHLGRWGGEEFIVVIADATLEEGVYIAERLCRHIEQHPFSIPDAVTISAGLTTIRADESPRQLLERVDKGMYLAKTAGKNQVMIC</sequence>
<accession>A0A1H9U6X3</accession>
<proteinExistence type="predicted"/>
<dbReference type="PANTHER" id="PTHR45138">
    <property type="entry name" value="REGULATORY COMPONENTS OF SENSORY TRANSDUCTION SYSTEM"/>
    <property type="match status" value="1"/>
</dbReference>
<dbReference type="SUPFAM" id="SSF55073">
    <property type="entry name" value="Nucleotide cyclase"/>
    <property type="match status" value="1"/>
</dbReference>
<evidence type="ECO:0000259" key="4">
    <source>
        <dbReference type="PROSITE" id="PS50887"/>
    </source>
</evidence>
<evidence type="ECO:0000256" key="1">
    <source>
        <dbReference type="ARBA" id="ARBA00001946"/>
    </source>
</evidence>
<dbReference type="EMBL" id="FOGS01000006">
    <property type="protein sequence ID" value="SES04978.1"/>
    <property type="molecule type" value="Genomic_DNA"/>
</dbReference>
<dbReference type="RefSeq" id="WP_092827604.1">
    <property type="nucleotide sequence ID" value="NZ_FOGS01000006.1"/>
</dbReference>
<dbReference type="AlphaFoldDB" id="A0A1H9U6X3"/>
<evidence type="ECO:0000313" key="5">
    <source>
        <dbReference type="EMBL" id="SES04978.1"/>
    </source>
</evidence>
<keyword evidence="6" id="KW-1185">Reference proteome</keyword>
<organism evidence="5 6">
    <name type="scientific">Vreelandella subterranea</name>
    <dbReference type="NCBI Taxonomy" id="416874"/>
    <lineage>
        <taxon>Bacteria</taxon>
        <taxon>Pseudomonadati</taxon>
        <taxon>Pseudomonadota</taxon>
        <taxon>Gammaproteobacteria</taxon>
        <taxon>Oceanospirillales</taxon>
        <taxon>Halomonadaceae</taxon>
        <taxon>Vreelandella</taxon>
    </lineage>
</organism>
<dbReference type="PANTHER" id="PTHR45138:SF9">
    <property type="entry name" value="DIGUANYLATE CYCLASE DGCM-RELATED"/>
    <property type="match status" value="1"/>
</dbReference>
<dbReference type="FunFam" id="3.30.70.270:FF:000001">
    <property type="entry name" value="Diguanylate cyclase domain protein"/>
    <property type="match status" value="1"/>
</dbReference>
<name>A0A1H9U6X3_9GAMM</name>
<dbReference type="InterPro" id="IPR029787">
    <property type="entry name" value="Nucleotide_cyclase"/>
</dbReference>
<dbReference type="InterPro" id="IPR000160">
    <property type="entry name" value="GGDEF_dom"/>
</dbReference>
<feature type="domain" description="GGDEF" evidence="4">
    <location>
        <begin position="339"/>
        <end position="466"/>
    </location>
</feature>
<dbReference type="Gene3D" id="3.30.70.270">
    <property type="match status" value="1"/>
</dbReference>
<dbReference type="SMART" id="SM00267">
    <property type="entry name" value="GGDEF"/>
    <property type="match status" value="1"/>
</dbReference>
<dbReference type="PROSITE" id="PS50887">
    <property type="entry name" value="GGDEF"/>
    <property type="match status" value="1"/>
</dbReference>
<protein>
    <recommendedName>
        <fullName evidence="2">diguanylate cyclase</fullName>
        <ecNumber evidence="2">2.7.7.65</ecNumber>
    </recommendedName>
</protein>
<dbReference type="InterPro" id="IPR050469">
    <property type="entry name" value="Diguanylate_Cyclase"/>
</dbReference>
<evidence type="ECO:0000256" key="3">
    <source>
        <dbReference type="ARBA" id="ARBA00034247"/>
    </source>
</evidence>
<dbReference type="SUPFAM" id="SSF55781">
    <property type="entry name" value="GAF domain-like"/>
    <property type="match status" value="1"/>
</dbReference>
<evidence type="ECO:0000313" key="6">
    <source>
        <dbReference type="Proteomes" id="UP000198505"/>
    </source>
</evidence>